<dbReference type="AlphaFoldDB" id="A0A518DMB3"/>
<dbReference type="RefSeq" id="WP_145049389.1">
    <property type="nucleotide sequence ID" value="NZ_CP036433.1"/>
</dbReference>
<dbReference type="InterPro" id="IPR003661">
    <property type="entry name" value="HisK_dim/P_dom"/>
</dbReference>
<dbReference type="SUPFAM" id="SSF47384">
    <property type="entry name" value="Homodimeric domain of signal transducing histidine kinase"/>
    <property type="match status" value="1"/>
</dbReference>
<evidence type="ECO:0000313" key="11">
    <source>
        <dbReference type="Proteomes" id="UP000317648"/>
    </source>
</evidence>
<keyword evidence="5" id="KW-0547">Nucleotide-binding</keyword>
<dbReference type="EC" id="2.7.13.3" evidence="2"/>
<keyword evidence="11" id="KW-1185">Reference proteome</keyword>
<dbReference type="Pfam" id="PF02518">
    <property type="entry name" value="HATPase_c"/>
    <property type="match status" value="1"/>
</dbReference>
<dbReference type="InterPro" id="IPR004358">
    <property type="entry name" value="Sig_transdc_His_kin-like_C"/>
</dbReference>
<dbReference type="Pfam" id="PF00512">
    <property type="entry name" value="HisKA"/>
    <property type="match status" value="1"/>
</dbReference>
<dbReference type="EMBL" id="CP036433">
    <property type="protein sequence ID" value="QDU92979.1"/>
    <property type="molecule type" value="Genomic_DNA"/>
</dbReference>
<evidence type="ECO:0000256" key="1">
    <source>
        <dbReference type="ARBA" id="ARBA00000085"/>
    </source>
</evidence>
<dbReference type="Gene3D" id="1.10.287.130">
    <property type="match status" value="1"/>
</dbReference>
<dbReference type="GO" id="GO:0000155">
    <property type="term" value="F:phosphorelay sensor kinase activity"/>
    <property type="evidence" value="ECO:0007669"/>
    <property type="project" value="InterPro"/>
</dbReference>
<dbReference type="SMART" id="SM00388">
    <property type="entry name" value="HisKA"/>
    <property type="match status" value="1"/>
</dbReference>
<protein>
    <recommendedName>
        <fullName evidence="2">histidine kinase</fullName>
        <ecNumber evidence="2">2.7.13.3</ecNumber>
    </recommendedName>
</protein>
<evidence type="ECO:0000259" key="9">
    <source>
        <dbReference type="PROSITE" id="PS50109"/>
    </source>
</evidence>
<dbReference type="CDD" id="cd00082">
    <property type="entry name" value="HisKA"/>
    <property type="match status" value="1"/>
</dbReference>
<evidence type="ECO:0000256" key="7">
    <source>
        <dbReference type="ARBA" id="ARBA00022840"/>
    </source>
</evidence>
<keyword evidence="6 10" id="KW-0418">Kinase</keyword>
<dbReference type="Gene3D" id="3.30.565.10">
    <property type="entry name" value="Histidine kinase-like ATPase, C-terminal domain"/>
    <property type="match status" value="1"/>
</dbReference>
<evidence type="ECO:0000256" key="3">
    <source>
        <dbReference type="ARBA" id="ARBA00022553"/>
    </source>
</evidence>
<gene>
    <name evidence="10" type="primary">kinA</name>
    <name evidence="10" type="ORF">Pla8534_07520</name>
</gene>
<evidence type="ECO:0000256" key="4">
    <source>
        <dbReference type="ARBA" id="ARBA00022679"/>
    </source>
</evidence>
<dbReference type="InterPro" id="IPR036890">
    <property type="entry name" value="HATPase_C_sf"/>
</dbReference>
<organism evidence="10 11">
    <name type="scientific">Lignipirellula cremea</name>
    <dbReference type="NCBI Taxonomy" id="2528010"/>
    <lineage>
        <taxon>Bacteria</taxon>
        <taxon>Pseudomonadati</taxon>
        <taxon>Planctomycetota</taxon>
        <taxon>Planctomycetia</taxon>
        <taxon>Pirellulales</taxon>
        <taxon>Pirellulaceae</taxon>
        <taxon>Lignipirellula</taxon>
    </lineage>
</organism>
<accession>A0A518DMB3</accession>
<reference evidence="10 11" key="1">
    <citation type="submission" date="2019-02" db="EMBL/GenBank/DDBJ databases">
        <title>Deep-cultivation of Planctomycetes and their phenomic and genomic characterization uncovers novel biology.</title>
        <authorList>
            <person name="Wiegand S."/>
            <person name="Jogler M."/>
            <person name="Boedeker C."/>
            <person name="Pinto D."/>
            <person name="Vollmers J."/>
            <person name="Rivas-Marin E."/>
            <person name="Kohn T."/>
            <person name="Peeters S.H."/>
            <person name="Heuer A."/>
            <person name="Rast P."/>
            <person name="Oberbeckmann S."/>
            <person name="Bunk B."/>
            <person name="Jeske O."/>
            <person name="Meyerdierks A."/>
            <person name="Storesund J.E."/>
            <person name="Kallscheuer N."/>
            <person name="Luecker S."/>
            <person name="Lage O.M."/>
            <person name="Pohl T."/>
            <person name="Merkel B.J."/>
            <person name="Hornburger P."/>
            <person name="Mueller R.-W."/>
            <person name="Bruemmer F."/>
            <person name="Labrenz M."/>
            <person name="Spormann A.M."/>
            <person name="Op den Camp H."/>
            <person name="Overmann J."/>
            <person name="Amann R."/>
            <person name="Jetten M.S.M."/>
            <person name="Mascher T."/>
            <person name="Medema M.H."/>
            <person name="Devos D.P."/>
            <person name="Kaster A.-K."/>
            <person name="Ovreas L."/>
            <person name="Rohde M."/>
            <person name="Galperin M.Y."/>
            <person name="Jogler C."/>
        </authorList>
    </citation>
    <scope>NUCLEOTIDE SEQUENCE [LARGE SCALE GENOMIC DNA]</scope>
    <source>
        <strain evidence="10 11">Pla85_3_4</strain>
    </source>
</reference>
<dbReference type="CDD" id="cd00075">
    <property type="entry name" value="HATPase"/>
    <property type="match status" value="1"/>
</dbReference>
<dbReference type="SUPFAM" id="SSF55874">
    <property type="entry name" value="ATPase domain of HSP90 chaperone/DNA topoisomerase II/histidine kinase"/>
    <property type="match status" value="1"/>
</dbReference>
<dbReference type="InterPro" id="IPR005467">
    <property type="entry name" value="His_kinase_dom"/>
</dbReference>
<dbReference type="SMART" id="SM00387">
    <property type="entry name" value="HATPase_c"/>
    <property type="match status" value="1"/>
</dbReference>
<feature type="domain" description="Histidine kinase" evidence="9">
    <location>
        <begin position="28"/>
        <end position="240"/>
    </location>
</feature>
<evidence type="ECO:0000256" key="5">
    <source>
        <dbReference type="ARBA" id="ARBA00022741"/>
    </source>
</evidence>
<keyword evidence="3" id="KW-0597">Phosphoprotein</keyword>
<evidence type="ECO:0000256" key="8">
    <source>
        <dbReference type="ARBA" id="ARBA00023012"/>
    </source>
</evidence>
<dbReference type="InterPro" id="IPR003594">
    <property type="entry name" value="HATPase_dom"/>
</dbReference>
<sequence>MMENEPPVSESEQKLRMQYHELAQLSGSLAHEIKNPLSVIRMNMDLLAEDLEEAETPRERRVRNKIDVVHRQCLRLENILNDFLKFARLRQLDLKPGSLNRQIETVLDLFEPQARENQVDVLRYFDEDLPMILLDAETLQAALVNLVKNALEAMPDGGQLLARTRITRNGVALDLIDDGEGIEDSVALNMFSAFYSTKDGGTGLGLPTARKIIEAHGGRIGVQSQVGAGTQFTLEFATPHRLAGKRPTGEMPL</sequence>
<proteinExistence type="predicted"/>
<dbReference type="OrthoDB" id="9815750at2"/>
<keyword evidence="4 10" id="KW-0808">Transferase</keyword>
<name>A0A518DMB3_9BACT</name>
<evidence type="ECO:0000256" key="6">
    <source>
        <dbReference type="ARBA" id="ARBA00022777"/>
    </source>
</evidence>
<dbReference type="PANTHER" id="PTHR43065">
    <property type="entry name" value="SENSOR HISTIDINE KINASE"/>
    <property type="match status" value="1"/>
</dbReference>
<keyword evidence="7" id="KW-0067">ATP-binding</keyword>
<dbReference type="Proteomes" id="UP000317648">
    <property type="component" value="Chromosome"/>
</dbReference>
<comment type="catalytic activity">
    <reaction evidence="1">
        <text>ATP + protein L-histidine = ADP + protein N-phospho-L-histidine.</text>
        <dbReference type="EC" id="2.7.13.3"/>
    </reaction>
</comment>
<dbReference type="InterPro" id="IPR036097">
    <property type="entry name" value="HisK_dim/P_sf"/>
</dbReference>
<dbReference type="PROSITE" id="PS50109">
    <property type="entry name" value="HIS_KIN"/>
    <property type="match status" value="1"/>
</dbReference>
<evidence type="ECO:0000313" key="10">
    <source>
        <dbReference type="EMBL" id="QDU92979.1"/>
    </source>
</evidence>
<keyword evidence="8" id="KW-0902">Two-component regulatory system</keyword>
<dbReference type="KEGG" id="lcre:Pla8534_07520"/>
<dbReference type="PANTHER" id="PTHR43065:SF46">
    <property type="entry name" value="C4-DICARBOXYLATE TRANSPORT SENSOR PROTEIN DCTB"/>
    <property type="match status" value="1"/>
</dbReference>
<dbReference type="GO" id="GO:0005524">
    <property type="term" value="F:ATP binding"/>
    <property type="evidence" value="ECO:0007669"/>
    <property type="project" value="UniProtKB-KW"/>
</dbReference>
<evidence type="ECO:0000256" key="2">
    <source>
        <dbReference type="ARBA" id="ARBA00012438"/>
    </source>
</evidence>
<dbReference type="PRINTS" id="PR00344">
    <property type="entry name" value="BCTRLSENSOR"/>
</dbReference>